<feature type="transmembrane region" description="Helical" evidence="7">
    <location>
        <begin position="196"/>
        <end position="222"/>
    </location>
</feature>
<dbReference type="OrthoDB" id="3209118at2"/>
<evidence type="ECO:0000256" key="2">
    <source>
        <dbReference type="ARBA" id="ARBA00022475"/>
    </source>
</evidence>
<dbReference type="GO" id="GO:0005886">
    <property type="term" value="C:plasma membrane"/>
    <property type="evidence" value="ECO:0007669"/>
    <property type="project" value="UniProtKB-SubCell"/>
</dbReference>
<organism evidence="8 9">
    <name type="scientific">Parafrankia soli</name>
    <dbReference type="NCBI Taxonomy" id="2599596"/>
    <lineage>
        <taxon>Bacteria</taxon>
        <taxon>Bacillati</taxon>
        <taxon>Actinomycetota</taxon>
        <taxon>Actinomycetes</taxon>
        <taxon>Frankiales</taxon>
        <taxon>Frankiaceae</taxon>
        <taxon>Parafrankia</taxon>
    </lineage>
</organism>
<feature type="compositionally biased region" description="Basic residues" evidence="6">
    <location>
        <begin position="340"/>
        <end position="349"/>
    </location>
</feature>
<keyword evidence="5 7" id="KW-0472">Membrane</keyword>
<evidence type="ECO:0000256" key="4">
    <source>
        <dbReference type="ARBA" id="ARBA00022989"/>
    </source>
</evidence>
<dbReference type="InterPro" id="IPR017039">
    <property type="entry name" value="Virul_fac_BrkB"/>
</dbReference>
<comment type="subcellular location">
    <subcellularLocation>
        <location evidence="1">Cell membrane</location>
        <topology evidence="1">Multi-pass membrane protein</topology>
    </subcellularLocation>
</comment>
<evidence type="ECO:0000256" key="5">
    <source>
        <dbReference type="ARBA" id="ARBA00023136"/>
    </source>
</evidence>
<keyword evidence="2" id="KW-1003">Cell membrane</keyword>
<name>A0A1S1QZA8_9ACTN</name>
<evidence type="ECO:0000256" key="7">
    <source>
        <dbReference type="SAM" id="Phobius"/>
    </source>
</evidence>
<gene>
    <name evidence="8" type="ORF">BBK14_14145</name>
</gene>
<dbReference type="Proteomes" id="UP000179769">
    <property type="component" value="Unassembled WGS sequence"/>
</dbReference>
<proteinExistence type="predicted"/>
<evidence type="ECO:0000256" key="6">
    <source>
        <dbReference type="SAM" id="MobiDB-lite"/>
    </source>
</evidence>
<accession>A0A1S1QZA8</accession>
<evidence type="ECO:0000313" key="9">
    <source>
        <dbReference type="Proteomes" id="UP000179769"/>
    </source>
</evidence>
<evidence type="ECO:0000313" key="8">
    <source>
        <dbReference type="EMBL" id="OHV38605.1"/>
    </source>
</evidence>
<sequence length="361" mass="38973">MAPPAGGPGPTARPGMRDPARRALLALRWLRACMGAGGPDRGAAVRDLARRLLQPRSWVPWGALRLARTTVANAWRHRVLGLAAEAGFWQLLSMPPLLLALLGTIGYIGDLLGGDALDNVRLSILDGADNLLTASVVDDTVRPTIDEILSRGRPDVISIGFVLSLWTGSTAMATFVNTITIAYGQRELRSAVRSRLLALGLFLAQVATGVLLLPALVLGPGLLSDMLNSGRHPVVDDLLKILFWPVVGVVSLAMLTTLYHLALPVRRSWRRALPGAALALFLWLVGSYLLRMYLELVFSNELVYGSLGAPVAALLFFYITALAVLLGAELNAAIDERPPRQRRVPRHAKARPDRPGSTPPR</sequence>
<feature type="transmembrane region" description="Helical" evidence="7">
    <location>
        <begin position="314"/>
        <end position="334"/>
    </location>
</feature>
<dbReference type="AlphaFoldDB" id="A0A1S1QZA8"/>
<comment type="caution">
    <text evidence="8">The sequence shown here is derived from an EMBL/GenBank/DDBJ whole genome shotgun (WGS) entry which is preliminary data.</text>
</comment>
<feature type="region of interest" description="Disordered" evidence="6">
    <location>
        <begin position="339"/>
        <end position="361"/>
    </location>
</feature>
<protein>
    <submittedName>
        <fullName evidence="8">Ribonuclease BN</fullName>
    </submittedName>
</protein>
<keyword evidence="3 7" id="KW-0812">Transmembrane</keyword>
<evidence type="ECO:0000256" key="1">
    <source>
        <dbReference type="ARBA" id="ARBA00004651"/>
    </source>
</evidence>
<feature type="transmembrane region" description="Helical" evidence="7">
    <location>
        <begin position="275"/>
        <end position="294"/>
    </location>
</feature>
<feature type="transmembrane region" description="Helical" evidence="7">
    <location>
        <begin position="242"/>
        <end position="263"/>
    </location>
</feature>
<reference evidence="9" key="1">
    <citation type="submission" date="2016-07" db="EMBL/GenBank/DDBJ databases">
        <title>Frankia sp. NRRL B-16219 Genome sequencing.</title>
        <authorList>
            <person name="Ghodhbane-Gtari F."/>
            <person name="Swanson E."/>
            <person name="Gueddou A."/>
            <person name="Louati M."/>
            <person name="Nouioui I."/>
            <person name="Hezbri K."/>
            <person name="Abebe-Akele F."/>
            <person name="Simpson S."/>
            <person name="Morris K."/>
            <person name="Thomas K."/>
            <person name="Gtari M."/>
            <person name="Tisa L.S."/>
        </authorList>
    </citation>
    <scope>NUCLEOTIDE SEQUENCE [LARGE SCALE GENOMIC DNA]</scope>
    <source>
        <strain evidence="9">NRRL B-16219</strain>
    </source>
</reference>
<keyword evidence="9" id="KW-1185">Reference proteome</keyword>
<dbReference type="PANTHER" id="PTHR30213">
    <property type="entry name" value="INNER MEMBRANE PROTEIN YHJD"/>
    <property type="match status" value="1"/>
</dbReference>
<evidence type="ECO:0000256" key="3">
    <source>
        <dbReference type="ARBA" id="ARBA00022692"/>
    </source>
</evidence>
<feature type="transmembrane region" description="Helical" evidence="7">
    <location>
        <begin position="86"/>
        <end position="108"/>
    </location>
</feature>
<keyword evidence="4 7" id="KW-1133">Transmembrane helix</keyword>
<dbReference type="RefSeq" id="WP_071061328.1">
    <property type="nucleotide sequence ID" value="NZ_JBFLUH010000038.1"/>
</dbReference>
<dbReference type="EMBL" id="MAXA01000102">
    <property type="protein sequence ID" value="OHV38605.1"/>
    <property type="molecule type" value="Genomic_DNA"/>
</dbReference>
<dbReference type="PANTHER" id="PTHR30213:SF0">
    <property type="entry name" value="UPF0761 MEMBRANE PROTEIN YIHY"/>
    <property type="match status" value="1"/>
</dbReference>
<feature type="transmembrane region" description="Helical" evidence="7">
    <location>
        <begin position="156"/>
        <end position="184"/>
    </location>
</feature>
<dbReference type="Pfam" id="PF03631">
    <property type="entry name" value="Virul_fac_BrkB"/>
    <property type="match status" value="1"/>
</dbReference>